<accession>A0ABR5SDC0</accession>
<dbReference type="InterPro" id="IPR001296">
    <property type="entry name" value="Glyco_trans_1"/>
</dbReference>
<dbReference type="Pfam" id="PF00534">
    <property type="entry name" value="Glycos_transf_1"/>
    <property type="match status" value="1"/>
</dbReference>
<dbReference type="EMBL" id="LNQR01000081">
    <property type="protein sequence ID" value="KWT82950.1"/>
    <property type="molecule type" value="Genomic_DNA"/>
</dbReference>
<dbReference type="CDD" id="cd03801">
    <property type="entry name" value="GT4_PimA-like"/>
    <property type="match status" value="1"/>
</dbReference>
<gene>
    <name evidence="3" type="ORF">ASN18_2311</name>
</gene>
<organism evidence="3 4">
    <name type="scientific">Candidatus Magnetominusculus xianensis</name>
    <dbReference type="NCBI Taxonomy" id="1748249"/>
    <lineage>
        <taxon>Bacteria</taxon>
        <taxon>Pseudomonadati</taxon>
        <taxon>Nitrospirota</taxon>
        <taxon>Nitrospiria</taxon>
        <taxon>Nitrospirales</taxon>
        <taxon>Nitrospiraceae</taxon>
        <taxon>Candidatus Magnetominusculus</taxon>
    </lineage>
</organism>
<evidence type="ECO:0000313" key="3">
    <source>
        <dbReference type="EMBL" id="KWT82950.1"/>
    </source>
</evidence>
<dbReference type="RefSeq" id="WP_085052912.1">
    <property type="nucleotide sequence ID" value="NZ_LNQR01000081.1"/>
</dbReference>
<reference evidence="3 4" key="1">
    <citation type="submission" date="2015-11" db="EMBL/GenBank/DDBJ databases">
        <authorList>
            <person name="Lin W."/>
        </authorList>
    </citation>
    <scope>NUCLEOTIDE SEQUENCE [LARGE SCALE GENOMIC DNA]</scope>
    <source>
        <strain evidence="3 4">HCH-1</strain>
    </source>
</reference>
<keyword evidence="4" id="KW-1185">Reference proteome</keyword>
<protein>
    <submittedName>
        <fullName evidence="3">Glycosyl transferase</fullName>
        <ecNumber evidence="3">2.4.-.-</ecNumber>
    </submittedName>
</protein>
<evidence type="ECO:0000259" key="2">
    <source>
        <dbReference type="Pfam" id="PF00534"/>
    </source>
</evidence>
<dbReference type="GO" id="GO:0016757">
    <property type="term" value="F:glycosyltransferase activity"/>
    <property type="evidence" value="ECO:0007669"/>
    <property type="project" value="UniProtKB-KW"/>
</dbReference>
<keyword evidence="1 3" id="KW-0808">Transferase</keyword>
<feature type="domain" description="Glycosyl transferase family 1" evidence="2">
    <location>
        <begin position="224"/>
        <end position="318"/>
    </location>
</feature>
<evidence type="ECO:0000313" key="4">
    <source>
        <dbReference type="Proteomes" id="UP000060487"/>
    </source>
</evidence>
<comment type="caution">
    <text evidence="3">The sequence shown here is derived from an EMBL/GenBank/DDBJ whole genome shotgun (WGS) entry which is preliminary data.</text>
</comment>
<dbReference type="Gene3D" id="3.40.50.2000">
    <property type="entry name" value="Glycogen Phosphorylase B"/>
    <property type="match status" value="2"/>
</dbReference>
<keyword evidence="3" id="KW-0328">Glycosyltransferase</keyword>
<sequence length="342" mass="38477">MRVCFYRYSLRNRGGDRIVIEYANHLAKTGYEVTFCLNVLDTVFPIEPSVRIKYIKLPTPVGTIISGALRKLPYDIVIADIIHLAIPLGFRNKVVYIAQAYDALYYGNTVQQRGIDLLYRLYFSGKTACCIADSEALAEILGAKIAPGGDKLKTVVIGIDHRQFYADPDDKLIKERQGRAAIFVLSRGDVFRKGFDITTAVLNETAGELKDKAEVWVCGDAVEFKLKTRHFGRPDDDELRRILSSADIFLYPSRHEGFGLFPLEAMACGLPVLTTGTVPYVRDGYNACVTHPNAHDVKKTLLNALRNDDLRKSIRENGFTTAKGYNIMKSRQEFEEIIRNLI</sequence>
<dbReference type="SUPFAM" id="SSF53756">
    <property type="entry name" value="UDP-Glycosyltransferase/glycogen phosphorylase"/>
    <property type="match status" value="1"/>
</dbReference>
<dbReference type="PANTHER" id="PTHR46401">
    <property type="entry name" value="GLYCOSYLTRANSFERASE WBBK-RELATED"/>
    <property type="match status" value="1"/>
</dbReference>
<proteinExistence type="predicted"/>
<dbReference type="Proteomes" id="UP000060487">
    <property type="component" value="Unassembled WGS sequence"/>
</dbReference>
<evidence type="ECO:0000256" key="1">
    <source>
        <dbReference type="ARBA" id="ARBA00022679"/>
    </source>
</evidence>
<dbReference type="EC" id="2.4.-.-" evidence="3"/>
<name>A0ABR5SDC0_9BACT</name>
<dbReference type="PANTHER" id="PTHR46401:SF2">
    <property type="entry name" value="GLYCOSYLTRANSFERASE WBBK-RELATED"/>
    <property type="match status" value="1"/>
</dbReference>